<reference evidence="4" key="1">
    <citation type="submission" date="2021-02" db="EMBL/GenBank/DDBJ databases">
        <authorList>
            <person name="Nowell W R."/>
        </authorList>
    </citation>
    <scope>NUCLEOTIDE SEQUENCE</scope>
</reference>
<accession>A0A820JV04</accession>
<dbReference type="EMBL" id="CAJNRG010011767">
    <property type="protein sequence ID" value="CAF2134920.1"/>
    <property type="molecule type" value="Genomic_DNA"/>
</dbReference>
<keyword evidence="5" id="KW-1185">Reference proteome</keyword>
<dbReference type="Proteomes" id="UP000663866">
    <property type="component" value="Unassembled WGS sequence"/>
</dbReference>
<evidence type="ECO:0000313" key="5">
    <source>
        <dbReference type="Proteomes" id="UP000663866"/>
    </source>
</evidence>
<evidence type="ECO:0000313" key="2">
    <source>
        <dbReference type="EMBL" id="CAF2134920.1"/>
    </source>
</evidence>
<evidence type="ECO:0000313" key="3">
    <source>
        <dbReference type="EMBL" id="CAF4288761.1"/>
    </source>
</evidence>
<evidence type="ECO:0000313" key="1">
    <source>
        <dbReference type="EMBL" id="CAF2097844.1"/>
    </source>
</evidence>
<dbReference type="Proteomes" id="UP000663842">
    <property type="component" value="Unassembled WGS sequence"/>
</dbReference>
<evidence type="ECO:0000313" key="4">
    <source>
        <dbReference type="EMBL" id="CAF4333446.1"/>
    </source>
</evidence>
<dbReference type="EMBL" id="CAJOBG010023563">
    <property type="protein sequence ID" value="CAF4333446.1"/>
    <property type="molecule type" value="Genomic_DNA"/>
</dbReference>
<dbReference type="Proteomes" id="UP000663856">
    <property type="component" value="Unassembled WGS sequence"/>
</dbReference>
<comment type="caution">
    <text evidence="4">The sequence shown here is derived from an EMBL/GenBank/DDBJ whole genome shotgun (WGS) entry which is preliminary data.</text>
</comment>
<dbReference type="AlphaFoldDB" id="A0A820JV04"/>
<dbReference type="EMBL" id="CAJNRF010008112">
    <property type="protein sequence ID" value="CAF2097844.1"/>
    <property type="molecule type" value="Genomic_DNA"/>
</dbReference>
<name>A0A820JV04_9BILA</name>
<sequence>MSCVKTSIVIRERKKAPKMDSYDQEKGLKLIVFGLSDDNVQYDQRYYATNPLITPTDVKYKKKKYSPKILVWMAISSKASAHYANSVLNSLKETNAPIIHKLDNPPNVPQVRSIETVCSLLEQKVYENNWQAETIDSLVRRTGKNLKNSNKVRYKQ</sequence>
<proteinExistence type="predicted"/>
<organism evidence="4 5">
    <name type="scientific">Rotaria magnacalcarata</name>
    <dbReference type="NCBI Taxonomy" id="392030"/>
    <lineage>
        <taxon>Eukaryota</taxon>
        <taxon>Metazoa</taxon>
        <taxon>Spiralia</taxon>
        <taxon>Gnathifera</taxon>
        <taxon>Rotifera</taxon>
        <taxon>Eurotatoria</taxon>
        <taxon>Bdelloidea</taxon>
        <taxon>Philodinida</taxon>
        <taxon>Philodinidae</taxon>
        <taxon>Rotaria</taxon>
    </lineage>
</organism>
<protein>
    <submittedName>
        <fullName evidence="4">Uncharacterized protein</fullName>
    </submittedName>
</protein>
<gene>
    <name evidence="4" type="ORF">OVN521_LOCUS32381</name>
    <name evidence="3" type="ORF">UXM345_LOCUS32755</name>
    <name evidence="1" type="ORF">WKI299_LOCUS19550</name>
    <name evidence="2" type="ORF">XDN619_LOCUS25557</name>
</gene>
<dbReference type="EMBL" id="CAJOBF010010269">
    <property type="protein sequence ID" value="CAF4288761.1"/>
    <property type="molecule type" value="Genomic_DNA"/>
</dbReference>
<dbReference type="Proteomes" id="UP000663887">
    <property type="component" value="Unassembled WGS sequence"/>
</dbReference>